<accession>A0A329LST2</accession>
<keyword evidence="13 19" id="KW-0472">Membrane</keyword>
<dbReference type="PROSITE" id="PS50999">
    <property type="entry name" value="COX2_TM"/>
    <property type="match status" value="1"/>
</dbReference>
<dbReference type="InterPro" id="IPR001505">
    <property type="entry name" value="Copper_CuA"/>
</dbReference>
<dbReference type="InterPro" id="IPR034236">
    <property type="entry name" value="CuRO_CcO_Caa3_II"/>
</dbReference>
<dbReference type="OrthoDB" id="9781261at2"/>
<evidence type="ECO:0000256" key="14">
    <source>
        <dbReference type="ARBA" id="ARBA00024688"/>
    </source>
</evidence>
<dbReference type="PROSITE" id="PS51257">
    <property type="entry name" value="PROKAR_LIPOPROTEIN"/>
    <property type="match status" value="1"/>
</dbReference>
<dbReference type="InterPro" id="IPR009056">
    <property type="entry name" value="Cyt_c-like_dom"/>
</dbReference>
<comment type="function">
    <text evidence="14 18">Subunits I and II form the functional core of the enzyme complex. Electrons originating in cytochrome c are transferred via heme a and Cu(A) to the binuclear center formed by heme a3 and Cu(B).</text>
</comment>
<comment type="similarity">
    <text evidence="2 17">Belongs to the cytochrome c oxidase subunit 2 family.</text>
</comment>
<dbReference type="AlphaFoldDB" id="A0A329LST2"/>
<evidence type="ECO:0000259" key="20">
    <source>
        <dbReference type="PROSITE" id="PS50857"/>
    </source>
</evidence>
<evidence type="ECO:0000256" key="13">
    <source>
        <dbReference type="ARBA" id="ARBA00023136"/>
    </source>
</evidence>
<keyword evidence="5 17" id="KW-0679">Respiratory chain</keyword>
<keyword evidence="23" id="KW-0560">Oxidoreductase</keyword>
<keyword evidence="3 17" id="KW-0813">Transport</keyword>
<dbReference type="InterPro" id="IPR008972">
    <property type="entry name" value="Cupredoxin"/>
</dbReference>
<dbReference type="InterPro" id="IPR014222">
    <property type="entry name" value="Cyt_c_oxidase_su2"/>
</dbReference>
<dbReference type="EMBL" id="QMFB01000043">
    <property type="protein sequence ID" value="RAV10458.1"/>
    <property type="molecule type" value="Genomic_DNA"/>
</dbReference>
<dbReference type="InterPro" id="IPR002429">
    <property type="entry name" value="CcO_II-like_C"/>
</dbReference>
<keyword evidence="12 18" id="KW-0186">Copper</keyword>
<evidence type="ECO:0000256" key="9">
    <source>
        <dbReference type="ARBA" id="ARBA00022982"/>
    </source>
</evidence>
<dbReference type="GO" id="GO:0005886">
    <property type="term" value="C:plasma membrane"/>
    <property type="evidence" value="ECO:0007669"/>
    <property type="project" value="UniProtKB-SubCell"/>
</dbReference>
<dbReference type="PANTHER" id="PTHR22888:SF10">
    <property type="entry name" value="CYTOCHROME C OXIDASE SUBUNIT 2"/>
    <property type="match status" value="1"/>
</dbReference>
<evidence type="ECO:0000256" key="3">
    <source>
        <dbReference type="ARBA" id="ARBA00022448"/>
    </source>
</evidence>
<protein>
    <recommendedName>
        <fullName evidence="18">Cytochrome c oxidase subunit 2</fullName>
        <ecNumber evidence="18">7.1.1.9</ecNumber>
    </recommendedName>
</protein>
<evidence type="ECO:0000256" key="15">
    <source>
        <dbReference type="ARBA" id="ARBA00047816"/>
    </source>
</evidence>
<name>A0A329LST2_9BACL</name>
<dbReference type="PROSITE" id="PS00078">
    <property type="entry name" value="COX2"/>
    <property type="match status" value="1"/>
</dbReference>
<keyword evidence="4 16" id="KW-0349">Heme</keyword>
<dbReference type="GO" id="GO:0042773">
    <property type="term" value="P:ATP synthesis coupled electron transport"/>
    <property type="evidence" value="ECO:0007669"/>
    <property type="project" value="TreeGrafter"/>
</dbReference>
<evidence type="ECO:0000256" key="10">
    <source>
        <dbReference type="ARBA" id="ARBA00022989"/>
    </source>
</evidence>
<evidence type="ECO:0000256" key="19">
    <source>
        <dbReference type="SAM" id="Phobius"/>
    </source>
</evidence>
<proteinExistence type="inferred from homology"/>
<evidence type="ECO:0000256" key="8">
    <source>
        <dbReference type="ARBA" id="ARBA00022967"/>
    </source>
</evidence>
<dbReference type="PRINTS" id="PR01166">
    <property type="entry name" value="CYCOXIDASEII"/>
</dbReference>
<evidence type="ECO:0000256" key="1">
    <source>
        <dbReference type="ARBA" id="ARBA00004141"/>
    </source>
</evidence>
<sequence>MSRWKFVWRLMPLFAVLALLLTGCGDPTLSALDPKGPVANEQRNMMILSFAIMLVVLAAVFLIYIYVIIRFRQRKGQTGIPKQVEGSHVLEIIWTVVPIILLVILAVPTVYYTFKHSQDYTQDKDSLHVKVTGHQFWWQFEYPDQGINTAQDLYIPVGKRVAFELTTADVNHSFWVPSLGGKIDTNPGEKNVNVLYLQADEPGEYKGKCAELCGASHALMDFKVVAVSEAEFNQWVSKMTAPKTVSADAAKGEQVFKDNCLSCHAVNAAGAGLGPNLNGFANRTRIAGFLAHDDEKLKEWIDDPQSVKPGSKMPAVGLDEAQLNDVVKYLNSLK</sequence>
<dbReference type="InterPro" id="IPR036909">
    <property type="entry name" value="Cyt_c-like_dom_sf"/>
</dbReference>
<evidence type="ECO:0000256" key="17">
    <source>
        <dbReference type="RuleBase" id="RU000456"/>
    </source>
</evidence>
<evidence type="ECO:0000256" key="4">
    <source>
        <dbReference type="ARBA" id="ARBA00022617"/>
    </source>
</evidence>
<dbReference type="SUPFAM" id="SSF49503">
    <property type="entry name" value="Cupredoxins"/>
    <property type="match status" value="1"/>
</dbReference>
<evidence type="ECO:0000256" key="18">
    <source>
        <dbReference type="RuleBase" id="RU004024"/>
    </source>
</evidence>
<keyword evidence="24" id="KW-1185">Reference proteome</keyword>
<dbReference type="GO" id="GO:0016491">
    <property type="term" value="F:oxidoreductase activity"/>
    <property type="evidence" value="ECO:0007669"/>
    <property type="project" value="UniProtKB-KW"/>
</dbReference>
<dbReference type="Gene3D" id="1.10.287.90">
    <property type="match status" value="1"/>
</dbReference>
<keyword evidence="10 19" id="KW-1133">Transmembrane helix</keyword>
<gene>
    <name evidence="23" type="primary">coxB</name>
    <name evidence="23" type="ORF">DQG23_37690</name>
</gene>
<feature type="transmembrane region" description="Helical" evidence="19">
    <location>
        <begin position="47"/>
        <end position="69"/>
    </location>
</feature>
<dbReference type="PROSITE" id="PS50857">
    <property type="entry name" value="COX2_CUA"/>
    <property type="match status" value="1"/>
</dbReference>
<dbReference type="GO" id="GO:0020037">
    <property type="term" value="F:heme binding"/>
    <property type="evidence" value="ECO:0007669"/>
    <property type="project" value="InterPro"/>
</dbReference>
<dbReference type="GO" id="GO:0004129">
    <property type="term" value="F:cytochrome-c oxidase activity"/>
    <property type="evidence" value="ECO:0007669"/>
    <property type="project" value="UniProtKB-EC"/>
</dbReference>
<dbReference type="Pfam" id="PF00116">
    <property type="entry name" value="COX2"/>
    <property type="match status" value="1"/>
</dbReference>
<dbReference type="GO" id="GO:0005507">
    <property type="term" value="F:copper ion binding"/>
    <property type="evidence" value="ECO:0007669"/>
    <property type="project" value="InterPro"/>
</dbReference>
<evidence type="ECO:0000313" key="24">
    <source>
        <dbReference type="Proteomes" id="UP000250369"/>
    </source>
</evidence>
<dbReference type="InterPro" id="IPR011759">
    <property type="entry name" value="Cyt_c_oxidase_su2_TM_dom"/>
</dbReference>
<feature type="domain" description="Cytochrome c" evidence="22">
    <location>
        <begin position="247"/>
        <end position="334"/>
    </location>
</feature>
<keyword evidence="11 16" id="KW-0408">Iron</keyword>
<keyword evidence="7 16" id="KW-0479">Metal-binding</keyword>
<dbReference type="PROSITE" id="PS51007">
    <property type="entry name" value="CYTC"/>
    <property type="match status" value="1"/>
</dbReference>
<feature type="domain" description="Cytochrome oxidase subunit II transmembrane region profile" evidence="21">
    <location>
        <begin position="23"/>
        <end position="120"/>
    </location>
</feature>
<evidence type="ECO:0000259" key="22">
    <source>
        <dbReference type="PROSITE" id="PS51007"/>
    </source>
</evidence>
<dbReference type="PANTHER" id="PTHR22888">
    <property type="entry name" value="CYTOCHROME C OXIDASE, SUBUNIT II"/>
    <property type="match status" value="1"/>
</dbReference>
<dbReference type="CDD" id="cd04213">
    <property type="entry name" value="CuRO_CcO_Caa3_II"/>
    <property type="match status" value="1"/>
</dbReference>
<dbReference type="InterPro" id="IPR036257">
    <property type="entry name" value="Cyt_c_oxidase_su2_TM_sf"/>
</dbReference>
<dbReference type="SUPFAM" id="SSF81464">
    <property type="entry name" value="Cytochrome c oxidase subunit II-like, transmembrane region"/>
    <property type="match status" value="1"/>
</dbReference>
<organism evidence="23 24">
    <name type="scientific">Paenibacillus contaminans</name>
    <dbReference type="NCBI Taxonomy" id="450362"/>
    <lineage>
        <taxon>Bacteria</taxon>
        <taxon>Bacillati</taxon>
        <taxon>Bacillota</taxon>
        <taxon>Bacilli</taxon>
        <taxon>Bacillales</taxon>
        <taxon>Paenibacillaceae</taxon>
        <taxon>Paenibacillus</taxon>
    </lineage>
</organism>
<feature type="transmembrane region" description="Helical" evidence="19">
    <location>
        <begin position="89"/>
        <end position="114"/>
    </location>
</feature>
<comment type="subcellular location">
    <subcellularLocation>
        <location evidence="17">Cell membrane</location>
        <topology evidence="17">Multi-pass membrane protein</topology>
    </subcellularLocation>
    <subcellularLocation>
        <location evidence="1">Membrane</location>
        <topology evidence="1">Multi-pass membrane protein</topology>
    </subcellularLocation>
</comment>
<evidence type="ECO:0000256" key="7">
    <source>
        <dbReference type="ARBA" id="ARBA00022723"/>
    </source>
</evidence>
<reference evidence="23 24" key="1">
    <citation type="journal article" date="2009" name="Int. J. Syst. Evol. Microbiol.">
        <title>Paenibacillus contaminans sp. nov., isolated from a contaminated laboratory plate.</title>
        <authorList>
            <person name="Chou J.H."/>
            <person name="Lee J.H."/>
            <person name="Lin M.C."/>
            <person name="Chang P.S."/>
            <person name="Arun A.B."/>
            <person name="Young C.C."/>
            <person name="Chen W.M."/>
        </authorList>
    </citation>
    <scope>NUCLEOTIDE SEQUENCE [LARGE SCALE GENOMIC DNA]</scope>
    <source>
        <strain evidence="23 24">CKOBP-6</strain>
    </source>
</reference>
<dbReference type="Gene3D" id="2.60.40.420">
    <property type="entry name" value="Cupredoxins - blue copper proteins"/>
    <property type="match status" value="1"/>
</dbReference>
<keyword evidence="8" id="KW-1278">Translocase</keyword>
<dbReference type="SUPFAM" id="SSF46626">
    <property type="entry name" value="Cytochrome c"/>
    <property type="match status" value="1"/>
</dbReference>
<dbReference type="Pfam" id="PF02790">
    <property type="entry name" value="COX2_TM"/>
    <property type="match status" value="1"/>
</dbReference>
<evidence type="ECO:0000256" key="5">
    <source>
        <dbReference type="ARBA" id="ARBA00022660"/>
    </source>
</evidence>
<evidence type="ECO:0000259" key="21">
    <source>
        <dbReference type="PROSITE" id="PS50999"/>
    </source>
</evidence>
<comment type="caution">
    <text evidence="23">The sequence shown here is derived from an EMBL/GenBank/DDBJ whole genome shotgun (WGS) entry which is preliminary data.</text>
</comment>
<evidence type="ECO:0000256" key="12">
    <source>
        <dbReference type="ARBA" id="ARBA00023008"/>
    </source>
</evidence>
<dbReference type="Pfam" id="PF00034">
    <property type="entry name" value="Cytochrom_C"/>
    <property type="match status" value="1"/>
</dbReference>
<keyword evidence="6 17" id="KW-0812">Transmembrane</keyword>
<comment type="cofactor">
    <cofactor evidence="18">
        <name>Cu cation</name>
        <dbReference type="ChEBI" id="CHEBI:23378"/>
    </cofactor>
    <text evidence="18">Binds a copper A center.</text>
</comment>
<dbReference type="Proteomes" id="UP000250369">
    <property type="component" value="Unassembled WGS sequence"/>
</dbReference>
<evidence type="ECO:0000256" key="11">
    <source>
        <dbReference type="ARBA" id="ARBA00023004"/>
    </source>
</evidence>
<dbReference type="NCBIfam" id="TIGR02866">
    <property type="entry name" value="CoxB"/>
    <property type="match status" value="1"/>
</dbReference>
<evidence type="ECO:0000256" key="16">
    <source>
        <dbReference type="PROSITE-ProRule" id="PRU00433"/>
    </source>
</evidence>
<evidence type="ECO:0000256" key="6">
    <source>
        <dbReference type="ARBA" id="ARBA00022692"/>
    </source>
</evidence>
<keyword evidence="9 17" id="KW-0249">Electron transport</keyword>
<comment type="catalytic activity">
    <reaction evidence="15 18">
        <text>4 Fe(II)-[cytochrome c] + O2 + 8 H(+)(in) = 4 Fe(III)-[cytochrome c] + 2 H2O + 4 H(+)(out)</text>
        <dbReference type="Rhea" id="RHEA:11436"/>
        <dbReference type="Rhea" id="RHEA-COMP:10350"/>
        <dbReference type="Rhea" id="RHEA-COMP:14399"/>
        <dbReference type="ChEBI" id="CHEBI:15377"/>
        <dbReference type="ChEBI" id="CHEBI:15378"/>
        <dbReference type="ChEBI" id="CHEBI:15379"/>
        <dbReference type="ChEBI" id="CHEBI:29033"/>
        <dbReference type="ChEBI" id="CHEBI:29034"/>
        <dbReference type="EC" id="7.1.1.9"/>
    </reaction>
</comment>
<dbReference type="EC" id="7.1.1.9" evidence="18"/>
<evidence type="ECO:0000256" key="2">
    <source>
        <dbReference type="ARBA" id="ARBA00007866"/>
    </source>
</evidence>
<dbReference type="InterPro" id="IPR045187">
    <property type="entry name" value="CcO_II"/>
</dbReference>
<dbReference type="RefSeq" id="WP_113036204.1">
    <property type="nucleotide sequence ID" value="NZ_QMFB01000043.1"/>
</dbReference>
<feature type="domain" description="Cytochrome oxidase subunit II copper A binding" evidence="20">
    <location>
        <begin position="124"/>
        <end position="238"/>
    </location>
</feature>
<evidence type="ECO:0000313" key="23">
    <source>
        <dbReference type="EMBL" id="RAV10458.1"/>
    </source>
</evidence>